<organism evidence="1 2">
    <name type="scientific">Sporosarcina soli</name>
    <dbReference type="NCBI Taxonomy" id="334736"/>
    <lineage>
        <taxon>Bacteria</taxon>
        <taxon>Bacillati</taxon>
        <taxon>Bacillota</taxon>
        <taxon>Bacilli</taxon>
        <taxon>Bacillales</taxon>
        <taxon>Caryophanaceae</taxon>
        <taxon>Sporosarcina</taxon>
    </lineage>
</organism>
<accession>A0ABW0TR57</accession>
<evidence type="ECO:0000313" key="2">
    <source>
        <dbReference type="Proteomes" id="UP001596109"/>
    </source>
</evidence>
<proteinExistence type="predicted"/>
<gene>
    <name evidence="1" type="ORF">ACFPRA_22610</name>
</gene>
<dbReference type="RefSeq" id="WP_381439776.1">
    <property type="nucleotide sequence ID" value="NZ_JBHSNO010000016.1"/>
</dbReference>
<sequence length="224" mass="26286">MAYDFSTLTKYDLDLKELQKDVLQKEFDFMYFDEWLNGWMNVFKNAEIDTSTQILNLEKNGIPPFEVFVKEISFGKANFKFNFIVEGAKNYINNSKVSPNKMSGKDFFSKVMWTEEEIESTHEINDPVYLVTFPTGNKMYLLIDGNKRVSQLLKGGINEITYFDISPINIIEQQILLFTIEKAIYAFLIESYTFQQHLKRGKYTHKDIFKSSNIFNAFKTLNEK</sequence>
<dbReference type="EMBL" id="JBHSNO010000016">
    <property type="protein sequence ID" value="MFC5591682.1"/>
    <property type="molecule type" value="Genomic_DNA"/>
</dbReference>
<name>A0ABW0TR57_9BACL</name>
<evidence type="ECO:0000313" key="1">
    <source>
        <dbReference type="EMBL" id="MFC5591682.1"/>
    </source>
</evidence>
<protein>
    <submittedName>
        <fullName evidence="1">Uncharacterized protein</fullName>
    </submittedName>
</protein>
<reference evidence="2" key="1">
    <citation type="journal article" date="2019" name="Int. J. Syst. Evol. Microbiol.">
        <title>The Global Catalogue of Microorganisms (GCM) 10K type strain sequencing project: providing services to taxonomists for standard genome sequencing and annotation.</title>
        <authorList>
            <consortium name="The Broad Institute Genomics Platform"/>
            <consortium name="The Broad Institute Genome Sequencing Center for Infectious Disease"/>
            <person name="Wu L."/>
            <person name="Ma J."/>
        </authorList>
    </citation>
    <scope>NUCLEOTIDE SEQUENCE [LARGE SCALE GENOMIC DNA]</scope>
    <source>
        <strain evidence="2">CGMCC 4.1434</strain>
    </source>
</reference>
<dbReference type="Proteomes" id="UP001596109">
    <property type="component" value="Unassembled WGS sequence"/>
</dbReference>
<comment type="caution">
    <text evidence="1">The sequence shown here is derived from an EMBL/GenBank/DDBJ whole genome shotgun (WGS) entry which is preliminary data.</text>
</comment>
<keyword evidence="2" id="KW-1185">Reference proteome</keyword>